<proteinExistence type="predicted"/>
<protein>
    <submittedName>
        <fullName evidence="1">Uncharacterized protein</fullName>
    </submittedName>
</protein>
<evidence type="ECO:0000313" key="2">
    <source>
        <dbReference type="Proteomes" id="UP001497535"/>
    </source>
</evidence>
<keyword evidence="2" id="KW-1185">Reference proteome</keyword>
<gene>
    <name evidence="1" type="ORF">MENTE1834_LOCUS31757</name>
</gene>
<accession>A0ACB0ZZC0</accession>
<dbReference type="EMBL" id="CAVMJV010000053">
    <property type="protein sequence ID" value="CAK5084365.1"/>
    <property type="molecule type" value="Genomic_DNA"/>
</dbReference>
<dbReference type="Proteomes" id="UP001497535">
    <property type="component" value="Unassembled WGS sequence"/>
</dbReference>
<sequence>MLWFCTFRRFLGFVTWPTLSFLNGFATCLVTVWIETKQRRALLLPYLLNLSILFGFSTGAISLIISKNNFISFNSKYSSKLSKSSIFLQKLLKYSHGFLPEEEIGCWRRFKRAIKISTRNFLASFTLLNIYKLFNKQQNTLKFPLFLASIPLLFEFFTSITRPFNFLKQKQFLFIALSSFLSMAIFWQNNTLALYTFWKMIELIYYKLICSNNLPIIPGGDVLLFCTLSSYLLGLAVLEPHLLRRNYYKFLCSATGNKLQLFNRPLIEAFFGFNSSKLYKNFWPKLEPKLLTINPAFYCLKSQHFHF</sequence>
<evidence type="ECO:0000313" key="1">
    <source>
        <dbReference type="EMBL" id="CAK5084365.1"/>
    </source>
</evidence>
<name>A0ACB0ZZC0_MELEN</name>
<organism evidence="1 2">
    <name type="scientific">Meloidogyne enterolobii</name>
    <name type="common">Root-knot nematode worm</name>
    <name type="synonym">Meloidogyne mayaguensis</name>
    <dbReference type="NCBI Taxonomy" id="390850"/>
    <lineage>
        <taxon>Eukaryota</taxon>
        <taxon>Metazoa</taxon>
        <taxon>Ecdysozoa</taxon>
        <taxon>Nematoda</taxon>
        <taxon>Chromadorea</taxon>
        <taxon>Rhabditida</taxon>
        <taxon>Tylenchina</taxon>
        <taxon>Tylenchomorpha</taxon>
        <taxon>Tylenchoidea</taxon>
        <taxon>Meloidogynidae</taxon>
        <taxon>Meloidogyninae</taxon>
        <taxon>Meloidogyne</taxon>
    </lineage>
</organism>
<reference evidence="1" key="1">
    <citation type="submission" date="2023-11" db="EMBL/GenBank/DDBJ databases">
        <authorList>
            <person name="Poullet M."/>
        </authorList>
    </citation>
    <scope>NUCLEOTIDE SEQUENCE</scope>
    <source>
        <strain evidence="1">E1834</strain>
    </source>
</reference>
<comment type="caution">
    <text evidence="1">The sequence shown here is derived from an EMBL/GenBank/DDBJ whole genome shotgun (WGS) entry which is preliminary data.</text>
</comment>